<feature type="transmembrane region" description="Helical" evidence="2">
    <location>
        <begin position="38"/>
        <end position="60"/>
    </location>
</feature>
<dbReference type="Proteomes" id="UP000298602">
    <property type="component" value="Chromosome"/>
</dbReference>
<gene>
    <name evidence="3" type="ORF">FDQ92_03815</name>
</gene>
<evidence type="ECO:0000313" key="4">
    <source>
        <dbReference type="Proteomes" id="UP000298602"/>
    </source>
</evidence>
<dbReference type="NCBIfam" id="TIGR02532">
    <property type="entry name" value="IV_pilin_GFxxxE"/>
    <property type="match status" value="1"/>
</dbReference>
<name>A0A4P8L3M9_9BACT</name>
<dbReference type="EMBL" id="CP040098">
    <property type="protein sequence ID" value="QCQ21382.1"/>
    <property type="molecule type" value="Genomic_DNA"/>
</dbReference>
<evidence type="ECO:0000256" key="1">
    <source>
        <dbReference type="SAM" id="MobiDB-lite"/>
    </source>
</evidence>
<accession>A0A4P8L3M9</accession>
<evidence type="ECO:0000256" key="2">
    <source>
        <dbReference type="SAM" id="Phobius"/>
    </source>
</evidence>
<keyword evidence="2" id="KW-0812">Transmembrane</keyword>
<proteinExistence type="predicted"/>
<dbReference type="SUPFAM" id="SSF54523">
    <property type="entry name" value="Pili subunits"/>
    <property type="match status" value="1"/>
</dbReference>
<dbReference type="KEGG" id="dax:FDQ92_03815"/>
<reference evidence="3 4" key="2">
    <citation type="submission" date="2019-05" db="EMBL/GenBank/DDBJ databases">
        <authorList>
            <person name="Suflita J.M."/>
            <person name="Marks C.R."/>
        </authorList>
    </citation>
    <scope>NUCLEOTIDE SEQUENCE [LARGE SCALE GENOMIC DNA]</scope>
    <source>
        <strain evidence="3 4">ALDC</strain>
    </source>
</reference>
<dbReference type="InterPro" id="IPR012902">
    <property type="entry name" value="N_methyl_site"/>
</dbReference>
<evidence type="ECO:0000313" key="3">
    <source>
        <dbReference type="EMBL" id="QCQ21382.1"/>
    </source>
</evidence>
<keyword evidence="2" id="KW-1133">Transmembrane helix</keyword>
<organism evidence="3 4">
    <name type="scientific">Desulfoglaeba alkanexedens ALDC</name>
    <dbReference type="NCBI Taxonomy" id="980445"/>
    <lineage>
        <taxon>Bacteria</taxon>
        <taxon>Pseudomonadati</taxon>
        <taxon>Thermodesulfobacteriota</taxon>
        <taxon>Syntrophobacteria</taxon>
        <taxon>Syntrophobacterales</taxon>
        <taxon>Syntrophobacteraceae</taxon>
        <taxon>Desulfoglaeba</taxon>
    </lineage>
</organism>
<keyword evidence="2" id="KW-0472">Membrane</keyword>
<feature type="compositionally biased region" description="Low complexity" evidence="1">
    <location>
        <begin position="1"/>
        <end position="14"/>
    </location>
</feature>
<dbReference type="InterPro" id="IPR045584">
    <property type="entry name" value="Pilin-like"/>
</dbReference>
<dbReference type="OrthoDB" id="5471607at2"/>
<dbReference type="PROSITE" id="PS00409">
    <property type="entry name" value="PROKAR_NTER_METHYL"/>
    <property type="match status" value="1"/>
</dbReference>
<feature type="region of interest" description="Disordered" evidence="1">
    <location>
        <begin position="1"/>
        <end position="25"/>
    </location>
</feature>
<dbReference type="Pfam" id="PF07963">
    <property type="entry name" value="N_methyl"/>
    <property type="match status" value="1"/>
</dbReference>
<reference evidence="3 4" key="1">
    <citation type="submission" date="2019-05" db="EMBL/GenBank/DDBJ databases">
        <title>The Complete Genome Sequence of the n-alkane-degrading Desulfoglaeba alkanexedens ALDC reveals multiple alkylsuccinate synthase gene clusters.</title>
        <authorList>
            <person name="Callaghan A.V."/>
            <person name="Davidova I.A."/>
            <person name="Duncan K.E."/>
            <person name="Morris B."/>
            <person name="McInerney M.J."/>
        </authorList>
    </citation>
    <scope>NUCLEOTIDE SEQUENCE [LARGE SCALE GENOMIC DNA]</scope>
    <source>
        <strain evidence="3 4">ALDC</strain>
    </source>
</reference>
<keyword evidence="4" id="KW-1185">Reference proteome</keyword>
<protein>
    <submittedName>
        <fullName evidence="3">Prepilin-type N-terminal cleavage/methylation domain-containing protein</fullName>
    </submittedName>
</protein>
<dbReference type="AlphaFoldDB" id="A0A4P8L3M9"/>
<sequence>MRAKGRAAITASSAGAGGNERNRNMAGSRKSGFTLVEVLIAMTLVAVIVLVMTLALRLALSVWQRGSEQEESLPLIHAIPTVLDRQLLSLVPKASFGAEGGEALLPFCGEPHGFSFFTGYAPQGSRAKGLLRVTCVYDEASEALLLYQQIVTRREHIDDRHHPLGDLWEGELEPVSIIRGVRGFDLRFSDQEPVDLDASEDWEDRWSCETPGNVPSVVRVRFQLDEKGGKVRTWYYLTRTSDL</sequence>